<dbReference type="GO" id="GO:0000156">
    <property type="term" value="F:phosphorelay response regulator activity"/>
    <property type="evidence" value="ECO:0007669"/>
    <property type="project" value="TreeGrafter"/>
</dbReference>
<accession>A0A1I5D693</accession>
<dbReference type="FunFam" id="1.10.287.130:FF:000070">
    <property type="entry name" value="Histidine kinase sensor protein"/>
    <property type="match status" value="1"/>
</dbReference>
<dbReference type="InterPro" id="IPR035965">
    <property type="entry name" value="PAS-like_dom_sf"/>
</dbReference>
<dbReference type="Pfam" id="PF08448">
    <property type="entry name" value="PAS_4"/>
    <property type="match status" value="1"/>
</dbReference>
<evidence type="ECO:0000256" key="10">
    <source>
        <dbReference type="ARBA" id="ARBA00022989"/>
    </source>
</evidence>
<dbReference type="EC" id="2.7.13.3" evidence="3"/>
<evidence type="ECO:0000313" key="17">
    <source>
        <dbReference type="Proteomes" id="UP000242869"/>
    </source>
</evidence>
<dbReference type="SUPFAM" id="SSF55785">
    <property type="entry name" value="PYP-like sensor domain (PAS domain)"/>
    <property type="match status" value="1"/>
</dbReference>
<dbReference type="NCBIfam" id="TIGR00229">
    <property type="entry name" value="sensory_box"/>
    <property type="match status" value="1"/>
</dbReference>
<dbReference type="InterPro" id="IPR004358">
    <property type="entry name" value="Sig_transdc_His_kin-like_C"/>
</dbReference>
<dbReference type="Gene3D" id="3.30.450.20">
    <property type="entry name" value="PAS domain"/>
    <property type="match status" value="1"/>
</dbReference>
<keyword evidence="12 13" id="KW-0472">Membrane</keyword>
<dbReference type="Gene3D" id="3.30.565.10">
    <property type="entry name" value="Histidine kinase-like ATPase, C-terminal domain"/>
    <property type="match status" value="1"/>
</dbReference>
<evidence type="ECO:0000259" key="14">
    <source>
        <dbReference type="PROSITE" id="PS50109"/>
    </source>
</evidence>
<dbReference type="GO" id="GO:0030295">
    <property type="term" value="F:protein kinase activator activity"/>
    <property type="evidence" value="ECO:0007669"/>
    <property type="project" value="TreeGrafter"/>
</dbReference>
<dbReference type="InterPro" id="IPR036097">
    <property type="entry name" value="HisK_dim/P_sf"/>
</dbReference>
<keyword evidence="6 13" id="KW-0812">Transmembrane</keyword>
<dbReference type="InterPro" id="IPR025201">
    <property type="entry name" value="KdpD_TM"/>
</dbReference>
<dbReference type="SUPFAM" id="SSF55874">
    <property type="entry name" value="ATPase domain of HSP90 chaperone/DNA topoisomerase II/histidine kinase"/>
    <property type="match status" value="1"/>
</dbReference>
<feature type="transmembrane region" description="Helical" evidence="13">
    <location>
        <begin position="28"/>
        <end position="46"/>
    </location>
</feature>
<evidence type="ECO:0000256" key="6">
    <source>
        <dbReference type="ARBA" id="ARBA00022692"/>
    </source>
</evidence>
<evidence type="ECO:0000256" key="3">
    <source>
        <dbReference type="ARBA" id="ARBA00012438"/>
    </source>
</evidence>
<dbReference type="InterPro" id="IPR050351">
    <property type="entry name" value="BphY/WalK/GraS-like"/>
</dbReference>
<keyword evidence="4" id="KW-0597">Phosphoprotein</keyword>
<dbReference type="CDD" id="cd00130">
    <property type="entry name" value="PAS"/>
    <property type="match status" value="1"/>
</dbReference>
<reference evidence="17" key="1">
    <citation type="submission" date="2016-10" db="EMBL/GenBank/DDBJ databases">
        <authorList>
            <person name="Varghese N."/>
            <person name="Submissions S."/>
        </authorList>
    </citation>
    <scope>NUCLEOTIDE SEQUENCE [LARGE SCALE GENOMIC DNA]</scope>
    <source>
        <strain evidence="17">DSM 6150</strain>
    </source>
</reference>
<dbReference type="Pfam" id="PF02518">
    <property type="entry name" value="HATPase_c"/>
    <property type="match status" value="1"/>
</dbReference>
<keyword evidence="5" id="KW-0808">Transferase</keyword>
<keyword evidence="17" id="KW-1185">Reference proteome</keyword>
<dbReference type="GO" id="GO:0005524">
    <property type="term" value="F:ATP binding"/>
    <property type="evidence" value="ECO:0007669"/>
    <property type="project" value="UniProtKB-KW"/>
</dbReference>
<dbReference type="InterPro" id="IPR029016">
    <property type="entry name" value="GAF-like_dom_sf"/>
</dbReference>
<dbReference type="InterPro" id="IPR000700">
    <property type="entry name" value="PAS-assoc_C"/>
</dbReference>
<evidence type="ECO:0000256" key="8">
    <source>
        <dbReference type="ARBA" id="ARBA00022777"/>
    </source>
</evidence>
<keyword evidence="8" id="KW-0418">Kinase</keyword>
<dbReference type="PANTHER" id="PTHR42878">
    <property type="entry name" value="TWO-COMPONENT HISTIDINE KINASE"/>
    <property type="match status" value="1"/>
</dbReference>
<dbReference type="InterPro" id="IPR038318">
    <property type="entry name" value="KdpD_sf"/>
</dbReference>
<evidence type="ECO:0000256" key="4">
    <source>
        <dbReference type="ARBA" id="ARBA00022553"/>
    </source>
</evidence>
<dbReference type="PROSITE" id="PS50113">
    <property type="entry name" value="PAC"/>
    <property type="match status" value="1"/>
</dbReference>
<dbReference type="InterPro" id="IPR005467">
    <property type="entry name" value="His_kinase_dom"/>
</dbReference>
<evidence type="ECO:0000259" key="15">
    <source>
        <dbReference type="PROSITE" id="PS50113"/>
    </source>
</evidence>
<dbReference type="Pfam" id="PF01590">
    <property type="entry name" value="GAF"/>
    <property type="match status" value="1"/>
</dbReference>
<dbReference type="PANTHER" id="PTHR42878:SF15">
    <property type="entry name" value="BACTERIOPHYTOCHROME"/>
    <property type="match status" value="1"/>
</dbReference>
<dbReference type="SUPFAM" id="SSF55781">
    <property type="entry name" value="GAF domain-like"/>
    <property type="match status" value="1"/>
</dbReference>
<dbReference type="SMART" id="SM00065">
    <property type="entry name" value="GAF"/>
    <property type="match status" value="1"/>
</dbReference>
<dbReference type="SMART" id="SM00388">
    <property type="entry name" value="HisKA"/>
    <property type="match status" value="1"/>
</dbReference>
<dbReference type="Gene3D" id="3.30.450.40">
    <property type="match status" value="1"/>
</dbReference>
<dbReference type="Proteomes" id="UP000242869">
    <property type="component" value="Unassembled WGS sequence"/>
</dbReference>
<keyword evidence="10 13" id="KW-1133">Transmembrane helix</keyword>
<dbReference type="STRING" id="83765.SAMN05660284_02584"/>
<dbReference type="PRINTS" id="PR00344">
    <property type="entry name" value="BCTRLSENSOR"/>
</dbReference>
<feature type="transmembrane region" description="Helical" evidence="13">
    <location>
        <begin position="55"/>
        <end position="88"/>
    </location>
</feature>
<feature type="transmembrane region" description="Helical" evidence="13">
    <location>
        <begin position="100"/>
        <end position="119"/>
    </location>
</feature>
<dbReference type="CDD" id="cd00082">
    <property type="entry name" value="HisKA"/>
    <property type="match status" value="1"/>
</dbReference>
<dbReference type="Gene3D" id="1.10.287.130">
    <property type="match status" value="1"/>
</dbReference>
<dbReference type="EMBL" id="FOVE01000023">
    <property type="protein sequence ID" value="SFN94713.1"/>
    <property type="molecule type" value="Genomic_DNA"/>
</dbReference>
<keyword evidence="9" id="KW-0067">ATP-binding</keyword>
<sequence>MQNTPHDQVSGRNESIIATRLPARHVRLIFALALPFVALAAQWLLWDYFKPYVWFLFFPVAFFCAWIGGLFGGIGATLISTLLVWYFFLPPVMSFTGKNLAASFSSAVFVFLGCLFAIFHDRLRKLMRRRDEALAAAELGRSAERLRRLAEVVEKVAAVRDLPSLMAIIRRAVRELTGADGATLVLRDNGCCHYVDEDAIGPLWKGQRYPLESCISGWVMLHAQTVAIKDIYADPRIPHAAYRPTFVKSLSMAPIGREQPVGAIGCYWATQHLATPGELELQQALADAMSVGLANLDLFKRLEDARLAAEQSAASLHESQERLQLLIDHAPAALAMFDREMGYLAVSRRWLDDYALGERDILGLSHYEVFPEITEAWKEVHRRGLAGEILYADEDRFVRADGAEQWLRWEVRPWHKSGGAIGGIVIFSEDITERVAARQEILRLNAGLERRVAERTAELSAANQELDAFAYAVSHDLRAPLRAMHGFSQALIEDFGDKLEGEARNYLGQIGIASRKMSDLIEGILALSRSTRGELRRDTVDLSALSAGILAELARTEPEREVSMDIEPRLVAFGDARMIEAVMHNLLGNAWKYTSRTSQAMIRVCSCELDGRSGFCVTDNGAGFDMAHAGQLFLPFRRLHRQDEFPGIGIGLATVQRIVHRHGGRIEARAAPGEGATFCFTLAEGGGAS</sequence>
<evidence type="ECO:0000313" key="16">
    <source>
        <dbReference type="EMBL" id="SFN94713.1"/>
    </source>
</evidence>
<dbReference type="InterPro" id="IPR036890">
    <property type="entry name" value="HATPase_C_sf"/>
</dbReference>
<evidence type="ECO:0000256" key="5">
    <source>
        <dbReference type="ARBA" id="ARBA00022679"/>
    </source>
</evidence>
<dbReference type="SMART" id="SM00387">
    <property type="entry name" value="HATPase_c"/>
    <property type="match status" value="1"/>
</dbReference>
<keyword evidence="11" id="KW-0902">Two-component regulatory system</keyword>
<evidence type="ECO:0000256" key="11">
    <source>
        <dbReference type="ARBA" id="ARBA00023012"/>
    </source>
</evidence>
<dbReference type="RefSeq" id="WP_091197475.1">
    <property type="nucleotide sequence ID" value="NZ_FOVE01000023.1"/>
</dbReference>
<evidence type="ECO:0000256" key="12">
    <source>
        <dbReference type="ARBA" id="ARBA00023136"/>
    </source>
</evidence>
<evidence type="ECO:0000256" key="13">
    <source>
        <dbReference type="SAM" id="Phobius"/>
    </source>
</evidence>
<dbReference type="PROSITE" id="PS50109">
    <property type="entry name" value="HIS_KIN"/>
    <property type="match status" value="1"/>
</dbReference>
<feature type="domain" description="PAC" evidence="15">
    <location>
        <begin position="391"/>
        <end position="443"/>
    </location>
</feature>
<organism evidence="16 17">
    <name type="scientific">Formivibrio citricus</name>
    <dbReference type="NCBI Taxonomy" id="83765"/>
    <lineage>
        <taxon>Bacteria</taxon>
        <taxon>Pseudomonadati</taxon>
        <taxon>Pseudomonadota</taxon>
        <taxon>Betaproteobacteria</taxon>
        <taxon>Neisseriales</taxon>
        <taxon>Chitinibacteraceae</taxon>
        <taxon>Formivibrio</taxon>
    </lineage>
</organism>
<gene>
    <name evidence="16" type="ORF">SAMN05660284_02584</name>
</gene>
<dbReference type="SUPFAM" id="SSF47384">
    <property type="entry name" value="Homodimeric domain of signal transducing histidine kinase"/>
    <property type="match status" value="1"/>
</dbReference>
<dbReference type="Pfam" id="PF13493">
    <property type="entry name" value="DUF4118"/>
    <property type="match status" value="1"/>
</dbReference>
<dbReference type="GO" id="GO:0005886">
    <property type="term" value="C:plasma membrane"/>
    <property type="evidence" value="ECO:0007669"/>
    <property type="project" value="UniProtKB-SubCell"/>
</dbReference>
<dbReference type="InterPro" id="IPR013656">
    <property type="entry name" value="PAS_4"/>
</dbReference>
<dbReference type="InterPro" id="IPR003018">
    <property type="entry name" value="GAF"/>
</dbReference>
<dbReference type="GO" id="GO:0007234">
    <property type="term" value="P:osmosensory signaling via phosphorelay pathway"/>
    <property type="evidence" value="ECO:0007669"/>
    <property type="project" value="TreeGrafter"/>
</dbReference>
<dbReference type="OrthoDB" id="9770795at2"/>
<protein>
    <recommendedName>
        <fullName evidence="3">histidine kinase</fullName>
        <ecNumber evidence="3">2.7.13.3</ecNumber>
    </recommendedName>
</protein>
<dbReference type="AlphaFoldDB" id="A0A1I5D693"/>
<dbReference type="InterPro" id="IPR000014">
    <property type="entry name" value="PAS"/>
</dbReference>
<comment type="subcellular location">
    <subcellularLocation>
        <location evidence="2">Cell inner membrane</location>
        <topology evidence="2">Multi-pass membrane protein</topology>
    </subcellularLocation>
</comment>
<evidence type="ECO:0000256" key="1">
    <source>
        <dbReference type="ARBA" id="ARBA00000085"/>
    </source>
</evidence>
<evidence type="ECO:0000256" key="7">
    <source>
        <dbReference type="ARBA" id="ARBA00022741"/>
    </source>
</evidence>
<comment type="catalytic activity">
    <reaction evidence="1">
        <text>ATP + protein L-histidine = ADP + protein N-phospho-L-histidine.</text>
        <dbReference type="EC" id="2.7.13.3"/>
    </reaction>
</comment>
<dbReference type="Gene3D" id="1.20.120.620">
    <property type="entry name" value="Backbone structure of the membrane domain of e. Coli histidine kinase receptor kdpd"/>
    <property type="match status" value="1"/>
</dbReference>
<evidence type="ECO:0000256" key="2">
    <source>
        <dbReference type="ARBA" id="ARBA00004429"/>
    </source>
</evidence>
<evidence type="ECO:0000256" key="9">
    <source>
        <dbReference type="ARBA" id="ARBA00022840"/>
    </source>
</evidence>
<name>A0A1I5D693_9NEIS</name>
<dbReference type="InterPro" id="IPR003594">
    <property type="entry name" value="HATPase_dom"/>
</dbReference>
<dbReference type="InterPro" id="IPR003661">
    <property type="entry name" value="HisK_dim/P_dom"/>
</dbReference>
<dbReference type="Pfam" id="PF00512">
    <property type="entry name" value="HisKA"/>
    <property type="match status" value="1"/>
</dbReference>
<feature type="domain" description="Histidine kinase" evidence="14">
    <location>
        <begin position="472"/>
        <end position="686"/>
    </location>
</feature>
<keyword evidence="7" id="KW-0547">Nucleotide-binding</keyword>
<dbReference type="GO" id="GO:0000155">
    <property type="term" value="F:phosphorelay sensor kinase activity"/>
    <property type="evidence" value="ECO:0007669"/>
    <property type="project" value="InterPro"/>
</dbReference>
<dbReference type="FunFam" id="3.30.565.10:FF:000006">
    <property type="entry name" value="Sensor histidine kinase WalK"/>
    <property type="match status" value="1"/>
</dbReference>
<proteinExistence type="predicted"/>